<evidence type="ECO:0000313" key="1">
    <source>
        <dbReference type="EMBL" id="SVB66393.1"/>
    </source>
</evidence>
<name>A0A382FVV3_9ZZZZ</name>
<proteinExistence type="predicted"/>
<protein>
    <submittedName>
        <fullName evidence="1">Uncharacterized protein</fullName>
    </submittedName>
</protein>
<dbReference type="AlphaFoldDB" id="A0A382FVV3"/>
<accession>A0A382FVV3</accession>
<feature type="non-terminal residue" evidence="1">
    <location>
        <position position="56"/>
    </location>
</feature>
<reference evidence="1" key="1">
    <citation type="submission" date="2018-05" db="EMBL/GenBank/DDBJ databases">
        <authorList>
            <person name="Lanie J.A."/>
            <person name="Ng W.-L."/>
            <person name="Kazmierczak K.M."/>
            <person name="Andrzejewski T.M."/>
            <person name="Davidsen T.M."/>
            <person name="Wayne K.J."/>
            <person name="Tettelin H."/>
            <person name="Glass J.I."/>
            <person name="Rusch D."/>
            <person name="Podicherti R."/>
            <person name="Tsui H.-C.T."/>
            <person name="Winkler M.E."/>
        </authorList>
    </citation>
    <scope>NUCLEOTIDE SEQUENCE</scope>
</reference>
<gene>
    <name evidence="1" type="ORF">METZ01_LOCUS219247</name>
</gene>
<dbReference type="EMBL" id="UINC01051799">
    <property type="protein sequence ID" value="SVB66393.1"/>
    <property type="molecule type" value="Genomic_DNA"/>
</dbReference>
<organism evidence="1">
    <name type="scientific">marine metagenome</name>
    <dbReference type="NCBI Taxonomy" id="408172"/>
    <lineage>
        <taxon>unclassified sequences</taxon>
        <taxon>metagenomes</taxon>
        <taxon>ecological metagenomes</taxon>
    </lineage>
</organism>
<sequence>MVMLMMSAADIAARNYKSRWSITSPLGQILAPKEIHRPGQKPVVRRPLISVQLHGS</sequence>